<name>A0A0E9TNL4_ANGAN</name>
<accession>A0A0E9TNL4</accession>
<dbReference type="EMBL" id="GBXM01053381">
    <property type="protein sequence ID" value="JAH55196.1"/>
    <property type="molecule type" value="Transcribed_RNA"/>
</dbReference>
<organism evidence="1">
    <name type="scientific">Anguilla anguilla</name>
    <name type="common">European freshwater eel</name>
    <name type="synonym">Muraena anguilla</name>
    <dbReference type="NCBI Taxonomy" id="7936"/>
    <lineage>
        <taxon>Eukaryota</taxon>
        <taxon>Metazoa</taxon>
        <taxon>Chordata</taxon>
        <taxon>Craniata</taxon>
        <taxon>Vertebrata</taxon>
        <taxon>Euteleostomi</taxon>
        <taxon>Actinopterygii</taxon>
        <taxon>Neopterygii</taxon>
        <taxon>Teleostei</taxon>
        <taxon>Anguilliformes</taxon>
        <taxon>Anguillidae</taxon>
        <taxon>Anguilla</taxon>
    </lineage>
</organism>
<sequence length="34" mass="3739">MGNVLGRLMGQIDAWFRETSLSSNVPHLKSSCCT</sequence>
<reference evidence="1" key="1">
    <citation type="submission" date="2014-11" db="EMBL/GenBank/DDBJ databases">
        <authorList>
            <person name="Amaro Gonzalez C."/>
        </authorList>
    </citation>
    <scope>NUCLEOTIDE SEQUENCE</scope>
</reference>
<evidence type="ECO:0000313" key="1">
    <source>
        <dbReference type="EMBL" id="JAH55196.1"/>
    </source>
</evidence>
<protein>
    <submittedName>
        <fullName evidence="1">Uncharacterized protein</fullName>
    </submittedName>
</protein>
<reference evidence="1" key="2">
    <citation type="journal article" date="2015" name="Fish Shellfish Immunol.">
        <title>Early steps in the European eel (Anguilla anguilla)-Vibrio vulnificus interaction in the gills: Role of the RtxA13 toxin.</title>
        <authorList>
            <person name="Callol A."/>
            <person name="Pajuelo D."/>
            <person name="Ebbesson L."/>
            <person name="Teles M."/>
            <person name="MacKenzie S."/>
            <person name="Amaro C."/>
        </authorList>
    </citation>
    <scope>NUCLEOTIDE SEQUENCE</scope>
</reference>
<proteinExistence type="predicted"/>
<dbReference type="AlphaFoldDB" id="A0A0E9TNL4"/>